<accession>A0A0S4LPD8</accession>
<dbReference type="OrthoDB" id="179766at2"/>
<dbReference type="AlphaFoldDB" id="A0A0S4LPD8"/>
<proteinExistence type="predicted"/>
<organism evidence="2 3">
    <name type="scientific">Candidatus Nitrospira nitrosa</name>
    <dbReference type="NCBI Taxonomy" id="1742972"/>
    <lineage>
        <taxon>Bacteria</taxon>
        <taxon>Pseudomonadati</taxon>
        <taxon>Nitrospirota</taxon>
        <taxon>Nitrospiria</taxon>
        <taxon>Nitrospirales</taxon>
        <taxon>Nitrospiraceae</taxon>
        <taxon>Nitrospira</taxon>
    </lineage>
</organism>
<dbReference type="RefSeq" id="WP_090750936.1">
    <property type="nucleotide sequence ID" value="NZ_CZQA01000012.1"/>
</dbReference>
<dbReference type="Proteomes" id="UP000199032">
    <property type="component" value="Unassembled WGS sequence"/>
</dbReference>
<evidence type="ECO:0000256" key="1">
    <source>
        <dbReference type="ARBA" id="ARBA00022679"/>
    </source>
</evidence>
<dbReference type="GO" id="GO:0009103">
    <property type="term" value="P:lipopolysaccharide biosynthetic process"/>
    <property type="evidence" value="ECO:0007669"/>
    <property type="project" value="TreeGrafter"/>
</dbReference>
<sequence>MRKVLLIGPYPPPFGGLAVQLCQWQRYLASSNEYQCEVLNIGEGRTTPLDGCRPVTSEWHFVQQVTRYSRQGYLLHLLTNGHNRKSWLSCLVCAAAGLLNGRRTVLVLGSGNTANYLSRTGFADGRIARLAIKLAGHMICRNESARRVLMEMGAQDSRISIMPGFLGVGDASDQTVPSHVRQFMNDHAPVLGATASSDPEYGIPLMIDALASLRDHHPKAGLVLMGPHRGQVEQQYGPLPDHILVTGGLPHDAVMATMQHLHIFLRPTSFDGDSISVREALSMGIPVVASNVGFRPEGVVLFPSGELSGFVKSILRLLSHPLRRFDGRPHQQSETGDRLLALYDQLFVSGSKNDRTDVAMERI</sequence>
<protein>
    <submittedName>
        <fullName evidence="2">Putative Glycosyl transferase, group 1</fullName>
    </submittedName>
</protein>
<keyword evidence="1 2" id="KW-0808">Transferase</keyword>
<keyword evidence="3" id="KW-1185">Reference proteome</keyword>
<dbReference type="CDD" id="cd03801">
    <property type="entry name" value="GT4_PimA-like"/>
    <property type="match status" value="1"/>
</dbReference>
<evidence type="ECO:0000313" key="3">
    <source>
        <dbReference type="Proteomes" id="UP000199032"/>
    </source>
</evidence>
<dbReference type="PANTHER" id="PTHR46401:SF2">
    <property type="entry name" value="GLYCOSYLTRANSFERASE WBBK-RELATED"/>
    <property type="match status" value="1"/>
</dbReference>
<gene>
    <name evidence="2" type="ORF">COMA1_60069</name>
</gene>
<dbReference type="GO" id="GO:0016757">
    <property type="term" value="F:glycosyltransferase activity"/>
    <property type="evidence" value="ECO:0007669"/>
    <property type="project" value="TreeGrafter"/>
</dbReference>
<dbReference type="Pfam" id="PF13692">
    <property type="entry name" value="Glyco_trans_1_4"/>
    <property type="match status" value="1"/>
</dbReference>
<dbReference type="SUPFAM" id="SSF53756">
    <property type="entry name" value="UDP-Glycosyltransferase/glycogen phosphorylase"/>
    <property type="match status" value="1"/>
</dbReference>
<dbReference type="STRING" id="1742972.COMA1_60069"/>
<dbReference type="Gene3D" id="3.40.50.2000">
    <property type="entry name" value="Glycogen Phosphorylase B"/>
    <property type="match status" value="2"/>
</dbReference>
<dbReference type="PANTHER" id="PTHR46401">
    <property type="entry name" value="GLYCOSYLTRANSFERASE WBBK-RELATED"/>
    <property type="match status" value="1"/>
</dbReference>
<name>A0A0S4LPD8_9BACT</name>
<reference evidence="2 3" key="1">
    <citation type="submission" date="2015-10" db="EMBL/GenBank/DDBJ databases">
        <authorList>
            <person name="Gilbert D.G."/>
        </authorList>
    </citation>
    <scope>NUCLEOTIDE SEQUENCE [LARGE SCALE GENOMIC DNA]</scope>
    <source>
        <strain evidence="2">COMA1</strain>
    </source>
</reference>
<dbReference type="EMBL" id="CZQA01000012">
    <property type="protein sequence ID" value="CUS38782.1"/>
    <property type="molecule type" value="Genomic_DNA"/>
</dbReference>
<evidence type="ECO:0000313" key="2">
    <source>
        <dbReference type="EMBL" id="CUS38782.1"/>
    </source>
</evidence>